<keyword evidence="1" id="KW-0690">Ribosome biogenesis</keyword>
<dbReference type="OMA" id="AMYKTYK"/>
<evidence type="ECO:0000256" key="1">
    <source>
        <dbReference type="RuleBase" id="RU365057"/>
    </source>
</evidence>
<protein>
    <recommendedName>
        <fullName evidence="1">Protein SDA1</fullName>
    </recommendedName>
</protein>
<dbReference type="PANTHER" id="PTHR12730">
    <property type="entry name" value="HSDA/SDA1-RELATED"/>
    <property type="match status" value="1"/>
</dbReference>
<dbReference type="InterPro" id="IPR012977">
    <property type="entry name" value="SDA1_N"/>
</dbReference>
<feature type="compositionally biased region" description="Acidic residues" evidence="2">
    <location>
        <begin position="510"/>
        <end position="527"/>
    </location>
</feature>
<accession>A0A0K9P7A2</accession>
<reference evidence="5" key="1">
    <citation type="journal article" date="2016" name="Nature">
        <title>The genome of the seagrass Zostera marina reveals angiosperm adaptation to the sea.</title>
        <authorList>
            <person name="Olsen J.L."/>
            <person name="Rouze P."/>
            <person name="Verhelst B."/>
            <person name="Lin Y.-C."/>
            <person name="Bayer T."/>
            <person name="Collen J."/>
            <person name="Dattolo E."/>
            <person name="De Paoli E."/>
            <person name="Dittami S."/>
            <person name="Maumus F."/>
            <person name="Michel G."/>
            <person name="Kersting A."/>
            <person name="Lauritano C."/>
            <person name="Lohaus R."/>
            <person name="Toepel M."/>
            <person name="Tonon T."/>
            <person name="Vanneste K."/>
            <person name="Amirebrahimi M."/>
            <person name="Brakel J."/>
            <person name="Bostroem C."/>
            <person name="Chovatia M."/>
            <person name="Grimwood J."/>
            <person name="Jenkins J.W."/>
            <person name="Jueterbock A."/>
            <person name="Mraz A."/>
            <person name="Stam W.T."/>
            <person name="Tice H."/>
            <person name="Bornberg-Bauer E."/>
            <person name="Green P.J."/>
            <person name="Pearson G.A."/>
            <person name="Procaccini G."/>
            <person name="Duarte C.M."/>
            <person name="Schmutz J."/>
            <person name="Reusch T.B.H."/>
            <person name="Van de Peer Y."/>
        </authorList>
    </citation>
    <scope>NUCLEOTIDE SEQUENCE [LARGE SCALE GENOMIC DNA]</scope>
    <source>
        <strain evidence="5">cv. Finnish</strain>
    </source>
</reference>
<sequence>MSKFLSLESLSSSGRDTGGLSLRTLQSKMKCDPEGYESELLILYRHFDSSLQLFHQKSSLDTSSHTDASNQLGEMVMFLAHVTPFYPGKLDDFPLKIVDFLRNDANMLPFRLRSHLTQAVILLVNRKIISIEQTLELFMHLQTINDRTVRNLAFSHIVQSIRHMNQKHKNEATNRKLQNIIFSILQEEDEVRAKRSLVVLCDLHRRKVWFGDRVANSICTACFHPSSRIMISALSFLLQYEQFEDDEDSDGSSSEDDSISHKPHLILSRGDVYKSQHQGTLSSKKKKKAKIQRVIRSMKKQDRASSENTISSSYTPLTHLNDPQGFAEKLFSRLQRCNEKFKVKMMILKVVARTIGLHRLVLLNFYPFLQKYAQPHQDNVTNILAAAAQACHDMVPTDAVQPLLKHIVDHFVHDHSRTEAIAVGLNVVREICLRVPLLMNEDLLQDLVLYKKSHEKAVSTAARSLITLFREINPSLLIKKDRGRPINPKAKPKEFGEVNVDSNVPGFELLAEEDESSRSDDEEDNEQNETTYDIASDGEDNDINVGDDIDDSEDDFECSDDDHIDVGSDDVNGSEDDLECSDDDNDIDIGDDVNNDNENDIEQEEDAQRTNAKKRKFVDFDGMLDSANTSLRSLRRLATTKDSHASGDTTDGFLSNEDFQRIKDLKAKKDLKTAMFQHRLLHKGSDPKQASFKIPSSEQLSAKRLDASKLEVHIKMKMNKEQRLELVKAGREDRGKYQARAAVKQKKTGGLSNRQKEHKKVMPFAAKKSKVKRSRVDKRKKSAIKGKQFRGKKAWK</sequence>
<dbReference type="GO" id="GO:0000055">
    <property type="term" value="P:ribosomal large subunit export from nucleus"/>
    <property type="evidence" value="ECO:0000318"/>
    <property type="project" value="GO_Central"/>
</dbReference>
<dbReference type="Proteomes" id="UP000036987">
    <property type="component" value="Unassembled WGS sequence"/>
</dbReference>
<evidence type="ECO:0000256" key="2">
    <source>
        <dbReference type="SAM" id="MobiDB-lite"/>
    </source>
</evidence>
<dbReference type="SUPFAM" id="SSF48371">
    <property type="entry name" value="ARM repeat"/>
    <property type="match status" value="1"/>
</dbReference>
<evidence type="ECO:0000313" key="5">
    <source>
        <dbReference type="Proteomes" id="UP000036987"/>
    </source>
</evidence>
<gene>
    <name evidence="4" type="ORF">ZOSMA_388G00160</name>
</gene>
<dbReference type="STRING" id="29655.A0A0K9P7A2"/>
<feature type="domain" description="SDA1 N-terminal" evidence="3">
    <location>
        <begin position="78"/>
        <end position="453"/>
    </location>
</feature>
<dbReference type="GO" id="GO:0042273">
    <property type="term" value="P:ribosomal large subunit biogenesis"/>
    <property type="evidence" value="ECO:0000318"/>
    <property type="project" value="GO_Central"/>
</dbReference>
<proteinExistence type="inferred from homology"/>
<dbReference type="OrthoDB" id="2196187at2759"/>
<evidence type="ECO:0000259" key="3">
    <source>
        <dbReference type="Pfam" id="PF08158"/>
    </source>
</evidence>
<dbReference type="GO" id="GO:0015031">
    <property type="term" value="P:protein transport"/>
    <property type="evidence" value="ECO:0007669"/>
    <property type="project" value="UniProtKB-KW"/>
</dbReference>
<keyword evidence="5" id="KW-1185">Reference proteome</keyword>
<dbReference type="EMBL" id="LFYR01001191">
    <property type="protein sequence ID" value="KMZ64060.1"/>
    <property type="molecule type" value="Genomic_DNA"/>
</dbReference>
<feature type="compositionally biased region" description="Acidic residues" evidence="2">
    <location>
        <begin position="572"/>
        <end position="605"/>
    </location>
</feature>
<dbReference type="AlphaFoldDB" id="A0A0K9P7A2"/>
<feature type="compositionally biased region" description="Basic residues" evidence="2">
    <location>
        <begin position="756"/>
        <end position="796"/>
    </location>
</feature>
<feature type="region of interest" description="Disordered" evidence="2">
    <location>
        <begin position="481"/>
        <end position="612"/>
    </location>
</feature>
<dbReference type="InterPro" id="IPR016024">
    <property type="entry name" value="ARM-type_fold"/>
</dbReference>
<keyword evidence="1" id="KW-0653">Protein transport</keyword>
<organism evidence="4 5">
    <name type="scientific">Zostera marina</name>
    <name type="common">Eelgrass</name>
    <dbReference type="NCBI Taxonomy" id="29655"/>
    <lineage>
        <taxon>Eukaryota</taxon>
        <taxon>Viridiplantae</taxon>
        <taxon>Streptophyta</taxon>
        <taxon>Embryophyta</taxon>
        <taxon>Tracheophyta</taxon>
        <taxon>Spermatophyta</taxon>
        <taxon>Magnoliopsida</taxon>
        <taxon>Liliopsida</taxon>
        <taxon>Zosteraceae</taxon>
        <taxon>Zostera</taxon>
    </lineage>
</organism>
<comment type="function">
    <text evidence="1">Required for 60S pre-ribosomal subunits export to the cytoplasm.</text>
</comment>
<keyword evidence="1" id="KW-0539">Nucleus</keyword>
<evidence type="ECO:0000313" key="4">
    <source>
        <dbReference type="EMBL" id="KMZ64060.1"/>
    </source>
</evidence>
<dbReference type="PANTHER" id="PTHR12730:SF0">
    <property type="entry name" value="PROTEIN SDA1 HOMOLOG"/>
    <property type="match status" value="1"/>
</dbReference>
<feature type="region of interest" description="Disordered" evidence="2">
    <location>
        <begin position="732"/>
        <end position="796"/>
    </location>
</feature>
<comment type="subcellular location">
    <subcellularLocation>
        <location evidence="1">Nucleus</location>
        <location evidence="1">Nucleolus</location>
    </subcellularLocation>
</comment>
<dbReference type="Pfam" id="PF08158">
    <property type="entry name" value="SDA1_HEAT"/>
    <property type="match status" value="1"/>
</dbReference>
<dbReference type="GO" id="GO:0005730">
    <property type="term" value="C:nucleolus"/>
    <property type="evidence" value="ECO:0000318"/>
    <property type="project" value="GO_Central"/>
</dbReference>
<name>A0A0K9P7A2_ZOSMR</name>
<feature type="compositionally biased region" description="Acidic residues" evidence="2">
    <location>
        <begin position="536"/>
        <end position="563"/>
    </location>
</feature>
<keyword evidence="1" id="KW-0813">Transport</keyword>
<comment type="caution">
    <text evidence="4">The sequence shown here is derived from an EMBL/GenBank/DDBJ whole genome shotgun (WGS) entry which is preliminary data.</text>
</comment>
<comment type="similarity">
    <text evidence="1">Belongs to the SDA1 family.</text>
</comment>
<dbReference type="InterPro" id="IPR027312">
    <property type="entry name" value="Sda1"/>
</dbReference>